<sequence length="220" mass="22959">MTAGIIAFGLFALGVGVDVIRRLFFLRRRPLNGKHVLVTGGSSGIGKELARTLLHKSARVTLLARTESKLKEAADELRSSCAAAGVAVPSIAYVCADIAQQAALSEAISQATTVHGSIDVLICNAGSATPGLFLDMPVETFAKQMDVNYLGTLRCIKAVTPSMVQRGDGQVIIVASACAVVSFLGYSSYAPTKFALRGLADALRNELIGFGVSVKCLGSV</sequence>
<evidence type="ECO:0000256" key="1">
    <source>
        <dbReference type="RuleBase" id="RU000363"/>
    </source>
</evidence>
<proteinExistence type="inferred from homology"/>
<dbReference type="InterPro" id="IPR002347">
    <property type="entry name" value="SDR_fam"/>
</dbReference>
<keyword evidence="2" id="KW-1133">Transmembrane helix</keyword>
<dbReference type="Gene3D" id="3.40.50.720">
    <property type="entry name" value="NAD(P)-binding Rossmann-like Domain"/>
    <property type="match status" value="1"/>
</dbReference>
<dbReference type="GO" id="GO:0030148">
    <property type="term" value="P:sphingolipid biosynthetic process"/>
    <property type="evidence" value="ECO:0007669"/>
    <property type="project" value="TreeGrafter"/>
</dbReference>
<dbReference type="Pfam" id="PF00106">
    <property type="entry name" value="adh_short"/>
    <property type="match status" value="1"/>
</dbReference>
<protein>
    <recommendedName>
        <fullName evidence="3">Ketoreductase domain-containing protein</fullName>
    </recommendedName>
</protein>
<dbReference type="GO" id="GO:0006666">
    <property type="term" value="P:3-keto-sphinganine metabolic process"/>
    <property type="evidence" value="ECO:0007669"/>
    <property type="project" value="TreeGrafter"/>
</dbReference>
<dbReference type="InterPro" id="IPR036291">
    <property type="entry name" value="NAD(P)-bd_dom_sf"/>
</dbReference>
<dbReference type="PRINTS" id="PR00081">
    <property type="entry name" value="GDHRDH"/>
</dbReference>
<feature type="transmembrane region" description="Helical" evidence="2">
    <location>
        <begin position="171"/>
        <end position="189"/>
    </location>
</feature>
<keyword evidence="2" id="KW-0812">Transmembrane</keyword>
<dbReference type="PANTHER" id="PTHR43550:SF3">
    <property type="entry name" value="3-KETODIHYDROSPHINGOSINE REDUCTASE"/>
    <property type="match status" value="1"/>
</dbReference>
<evidence type="ECO:0000259" key="3">
    <source>
        <dbReference type="SMART" id="SM00822"/>
    </source>
</evidence>
<dbReference type="GO" id="GO:0005789">
    <property type="term" value="C:endoplasmic reticulum membrane"/>
    <property type="evidence" value="ECO:0007669"/>
    <property type="project" value="TreeGrafter"/>
</dbReference>
<organism evidence="4">
    <name type="scientific">Calcidiscus leptoporus</name>
    <dbReference type="NCBI Taxonomy" id="127549"/>
    <lineage>
        <taxon>Eukaryota</taxon>
        <taxon>Haptista</taxon>
        <taxon>Haptophyta</taxon>
        <taxon>Prymnesiophyceae</taxon>
        <taxon>Coccolithales</taxon>
        <taxon>Calcidiscaceae</taxon>
        <taxon>Calcidiscus</taxon>
    </lineage>
</organism>
<comment type="similarity">
    <text evidence="1">Belongs to the short-chain dehydrogenases/reductases (SDR) family.</text>
</comment>
<accession>A0A7S0IX00</accession>
<dbReference type="EMBL" id="HBER01018276">
    <property type="protein sequence ID" value="CAD8533958.1"/>
    <property type="molecule type" value="Transcribed_RNA"/>
</dbReference>
<keyword evidence="2" id="KW-0472">Membrane</keyword>
<dbReference type="AlphaFoldDB" id="A0A7S0IX00"/>
<dbReference type="InterPro" id="IPR057326">
    <property type="entry name" value="KR_dom"/>
</dbReference>
<evidence type="ECO:0000313" key="4">
    <source>
        <dbReference type="EMBL" id="CAD8533958.1"/>
    </source>
</evidence>
<reference evidence="4" key="1">
    <citation type="submission" date="2021-01" db="EMBL/GenBank/DDBJ databases">
        <authorList>
            <person name="Corre E."/>
            <person name="Pelletier E."/>
            <person name="Niang G."/>
            <person name="Scheremetjew M."/>
            <person name="Finn R."/>
            <person name="Kale V."/>
            <person name="Holt S."/>
            <person name="Cochrane G."/>
            <person name="Meng A."/>
            <person name="Brown T."/>
            <person name="Cohen L."/>
        </authorList>
    </citation>
    <scope>NUCLEOTIDE SEQUENCE</scope>
    <source>
        <strain evidence="4">RCC1130</strain>
    </source>
</reference>
<gene>
    <name evidence="4" type="ORF">CLEP1334_LOCUS9213</name>
</gene>
<evidence type="ECO:0000256" key="2">
    <source>
        <dbReference type="SAM" id="Phobius"/>
    </source>
</evidence>
<feature type="transmembrane region" description="Helical" evidence="2">
    <location>
        <begin position="6"/>
        <end position="24"/>
    </location>
</feature>
<dbReference type="SMART" id="SM00822">
    <property type="entry name" value="PKS_KR"/>
    <property type="match status" value="1"/>
</dbReference>
<dbReference type="PRINTS" id="PR00080">
    <property type="entry name" value="SDRFAMILY"/>
</dbReference>
<dbReference type="SUPFAM" id="SSF51735">
    <property type="entry name" value="NAD(P)-binding Rossmann-fold domains"/>
    <property type="match status" value="1"/>
</dbReference>
<feature type="domain" description="Ketoreductase" evidence="3">
    <location>
        <begin position="34"/>
        <end position="220"/>
    </location>
</feature>
<dbReference type="PANTHER" id="PTHR43550">
    <property type="entry name" value="3-KETODIHYDROSPHINGOSINE REDUCTASE"/>
    <property type="match status" value="1"/>
</dbReference>
<dbReference type="GO" id="GO:0047560">
    <property type="term" value="F:3-dehydrosphinganine reductase activity"/>
    <property type="evidence" value="ECO:0007669"/>
    <property type="project" value="TreeGrafter"/>
</dbReference>
<name>A0A7S0IX00_9EUKA</name>